<dbReference type="InParanoid" id="A0A251UQ52"/>
<feature type="compositionally biased region" description="Basic residues" evidence="1">
    <location>
        <begin position="59"/>
        <end position="71"/>
    </location>
</feature>
<accession>A0A251UQ52</accession>
<evidence type="ECO:0000313" key="3">
    <source>
        <dbReference type="EMBL" id="OTG25468.1"/>
    </source>
</evidence>
<dbReference type="EMBL" id="MNCJ02000320">
    <property type="protein sequence ID" value="KAF5806026.1"/>
    <property type="molecule type" value="Genomic_DNA"/>
</dbReference>
<feature type="region of interest" description="Disordered" evidence="1">
    <location>
        <begin position="52"/>
        <end position="71"/>
    </location>
</feature>
<organism evidence="3 4">
    <name type="scientific">Helianthus annuus</name>
    <name type="common">Common sunflower</name>
    <dbReference type="NCBI Taxonomy" id="4232"/>
    <lineage>
        <taxon>Eukaryota</taxon>
        <taxon>Viridiplantae</taxon>
        <taxon>Streptophyta</taxon>
        <taxon>Embryophyta</taxon>
        <taxon>Tracheophyta</taxon>
        <taxon>Spermatophyta</taxon>
        <taxon>Magnoliopsida</taxon>
        <taxon>eudicotyledons</taxon>
        <taxon>Gunneridae</taxon>
        <taxon>Pentapetalae</taxon>
        <taxon>asterids</taxon>
        <taxon>campanulids</taxon>
        <taxon>Asterales</taxon>
        <taxon>Asteraceae</taxon>
        <taxon>Asteroideae</taxon>
        <taxon>Heliantheae alliance</taxon>
        <taxon>Heliantheae</taxon>
        <taxon>Helianthus</taxon>
    </lineage>
</organism>
<evidence type="ECO:0000256" key="1">
    <source>
        <dbReference type="SAM" id="MobiDB-lite"/>
    </source>
</evidence>
<reference evidence="2 4" key="1">
    <citation type="journal article" date="2017" name="Nature">
        <title>The sunflower genome provides insights into oil metabolism, flowering and Asterid evolution.</title>
        <authorList>
            <person name="Badouin H."/>
            <person name="Gouzy J."/>
            <person name="Grassa C.J."/>
            <person name="Murat F."/>
            <person name="Staton S.E."/>
            <person name="Cottret L."/>
            <person name="Lelandais-Briere C."/>
            <person name="Owens G.L."/>
            <person name="Carrere S."/>
            <person name="Mayjonade B."/>
            <person name="Legrand L."/>
            <person name="Gill N."/>
            <person name="Kane N.C."/>
            <person name="Bowers J.E."/>
            <person name="Hubner S."/>
            <person name="Bellec A."/>
            <person name="Berard A."/>
            <person name="Berges H."/>
            <person name="Blanchet N."/>
            <person name="Boniface M.C."/>
            <person name="Brunel D."/>
            <person name="Catrice O."/>
            <person name="Chaidir N."/>
            <person name="Claudel C."/>
            <person name="Donnadieu C."/>
            <person name="Faraut T."/>
            <person name="Fievet G."/>
            <person name="Helmstetter N."/>
            <person name="King M."/>
            <person name="Knapp S.J."/>
            <person name="Lai Z."/>
            <person name="Le Paslier M.C."/>
            <person name="Lippi Y."/>
            <person name="Lorenzon L."/>
            <person name="Mandel J.R."/>
            <person name="Marage G."/>
            <person name="Marchand G."/>
            <person name="Marquand E."/>
            <person name="Bret-Mestries E."/>
            <person name="Morien E."/>
            <person name="Nambeesan S."/>
            <person name="Nguyen T."/>
            <person name="Pegot-Espagnet P."/>
            <person name="Pouilly N."/>
            <person name="Raftis F."/>
            <person name="Sallet E."/>
            <person name="Schiex T."/>
            <person name="Thomas J."/>
            <person name="Vandecasteele C."/>
            <person name="Vares D."/>
            <person name="Vear F."/>
            <person name="Vautrin S."/>
            <person name="Crespi M."/>
            <person name="Mangin B."/>
            <person name="Burke J.M."/>
            <person name="Salse J."/>
            <person name="Munos S."/>
            <person name="Vincourt P."/>
            <person name="Rieseberg L.H."/>
            <person name="Langlade N.B."/>
        </authorList>
    </citation>
    <scope>NUCLEOTIDE SEQUENCE [LARGE SCALE GENOMIC DNA]</scope>
    <source>
        <strain evidence="4">cv. SF193</strain>
        <tissue evidence="2">Leaves</tissue>
    </source>
</reference>
<name>A0A251UQ52_HELAN</name>
<protein>
    <submittedName>
        <fullName evidence="3">Uncharacterized protein</fullName>
    </submittedName>
</protein>
<dbReference type="AlphaFoldDB" id="A0A251UQ52"/>
<dbReference type="EMBL" id="CM007894">
    <property type="protein sequence ID" value="OTG25468.1"/>
    <property type="molecule type" value="Genomic_DNA"/>
</dbReference>
<dbReference type="Gramene" id="mRNA:HanXRQr2_Chr05g0216511">
    <property type="protein sequence ID" value="mRNA:HanXRQr2_Chr05g0216511"/>
    <property type="gene ID" value="HanXRQr2_Chr05g0216511"/>
</dbReference>
<evidence type="ECO:0000313" key="4">
    <source>
        <dbReference type="Proteomes" id="UP000215914"/>
    </source>
</evidence>
<dbReference type="Proteomes" id="UP000215914">
    <property type="component" value="Chromosome 5"/>
</dbReference>
<reference evidence="3" key="2">
    <citation type="submission" date="2017-02" db="EMBL/GenBank/DDBJ databases">
        <title>Sunflower complete genome.</title>
        <authorList>
            <person name="Langlade N."/>
            <person name="Munos S."/>
        </authorList>
    </citation>
    <scope>NUCLEOTIDE SEQUENCE [LARGE SCALE GENOMIC DNA]</scope>
    <source>
        <tissue evidence="3">Leaves</tissue>
    </source>
</reference>
<proteinExistence type="predicted"/>
<sequence>MSKEVEYNQLADVATISNKCHTPKIHARSTTAWRRDMTRIKPPIILNNINIKSNSTKQHERRSKHKYSFNV</sequence>
<evidence type="ECO:0000313" key="2">
    <source>
        <dbReference type="EMBL" id="KAF5806026.1"/>
    </source>
</evidence>
<gene>
    <name evidence="3" type="ORF">HannXRQ_Chr05g0147981</name>
    <name evidence="2" type="ORF">HanXRQr2_Chr05g0216511</name>
</gene>
<reference evidence="2" key="3">
    <citation type="submission" date="2020-06" db="EMBL/GenBank/DDBJ databases">
        <title>Helianthus annuus Genome sequencing and assembly Release 2.</title>
        <authorList>
            <person name="Gouzy J."/>
            <person name="Langlade N."/>
            <person name="Munos S."/>
        </authorList>
    </citation>
    <scope>NUCLEOTIDE SEQUENCE</scope>
    <source>
        <tissue evidence="2">Leaves</tissue>
    </source>
</reference>
<keyword evidence="4" id="KW-1185">Reference proteome</keyword>